<comment type="caution">
    <text evidence="2">The sequence shown here is derived from an EMBL/GenBank/DDBJ whole genome shotgun (WGS) entry which is preliminary data.</text>
</comment>
<organism evidence="2 3">
    <name type="scientific">Alosa alosa</name>
    <name type="common">allis shad</name>
    <dbReference type="NCBI Taxonomy" id="278164"/>
    <lineage>
        <taxon>Eukaryota</taxon>
        <taxon>Metazoa</taxon>
        <taxon>Chordata</taxon>
        <taxon>Craniata</taxon>
        <taxon>Vertebrata</taxon>
        <taxon>Euteleostomi</taxon>
        <taxon>Actinopterygii</taxon>
        <taxon>Neopterygii</taxon>
        <taxon>Teleostei</taxon>
        <taxon>Clupei</taxon>
        <taxon>Clupeiformes</taxon>
        <taxon>Clupeoidei</taxon>
        <taxon>Clupeidae</taxon>
        <taxon>Alosa</taxon>
    </lineage>
</organism>
<dbReference type="AlphaFoldDB" id="A0AAV6GN01"/>
<dbReference type="Proteomes" id="UP000823561">
    <property type="component" value="Chromosome 9"/>
</dbReference>
<dbReference type="EMBL" id="JADWDJ010000009">
    <property type="protein sequence ID" value="KAG5276493.1"/>
    <property type="molecule type" value="Genomic_DNA"/>
</dbReference>
<keyword evidence="3" id="KW-1185">Reference proteome</keyword>
<protein>
    <submittedName>
        <fullName evidence="2">Uncharacterized protein</fullName>
    </submittedName>
</protein>
<evidence type="ECO:0000256" key="1">
    <source>
        <dbReference type="SAM" id="Phobius"/>
    </source>
</evidence>
<name>A0AAV6GN01_9TELE</name>
<accession>A0AAV6GN01</accession>
<keyword evidence="1" id="KW-1133">Transmembrane helix</keyword>
<keyword evidence="1" id="KW-0472">Membrane</keyword>
<evidence type="ECO:0000313" key="3">
    <source>
        <dbReference type="Proteomes" id="UP000823561"/>
    </source>
</evidence>
<gene>
    <name evidence="2" type="ORF">AALO_G00132690</name>
</gene>
<proteinExistence type="predicted"/>
<reference evidence="2" key="1">
    <citation type="submission" date="2020-10" db="EMBL/GenBank/DDBJ databases">
        <title>Chromosome-scale genome assembly of the Allis shad, Alosa alosa.</title>
        <authorList>
            <person name="Margot Z."/>
            <person name="Christophe K."/>
            <person name="Cabau C."/>
            <person name="Louis A."/>
            <person name="Berthelot C."/>
            <person name="Parey E."/>
            <person name="Roest Crollius H."/>
            <person name="Montfort J."/>
            <person name="Robinson-Rechavi M."/>
            <person name="Bucao C."/>
            <person name="Bouchez O."/>
            <person name="Gislard M."/>
            <person name="Lluch J."/>
            <person name="Milhes M."/>
            <person name="Lampietro C."/>
            <person name="Lopez Roques C."/>
            <person name="Donnadieu C."/>
            <person name="Braasch I."/>
            <person name="Desvignes T."/>
            <person name="Postlethwait J."/>
            <person name="Bobe J."/>
            <person name="Guiguen Y."/>
        </authorList>
    </citation>
    <scope>NUCLEOTIDE SEQUENCE</scope>
    <source>
        <strain evidence="2">M-15738</strain>
        <tissue evidence="2">Blood</tissue>
    </source>
</reference>
<feature type="transmembrane region" description="Helical" evidence="1">
    <location>
        <begin position="12"/>
        <end position="33"/>
    </location>
</feature>
<sequence>MASSKSSQTTRNVLIAVLALWSIISLIIIVVWATSPDMKGASQCRQELQTLNEKLEGAKVVWTKDRRALEALVRQGWENQTLLQGQIDAHKAALRQINVSLDDCRQQNVLLSRNITVLETQIEMHEAIEANLTTLLSLQKDEIEGLQSNLTEKLHELDSCEARRDAAVSLQTAAEKTAAACRASKMYLQSQLVKCQAEIQKEESSQQQQPPGSGASSLGSHRWHLAWVLLTTILLALTSCTCL</sequence>
<keyword evidence="1" id="KW-0812">Transmembrane</keyword>
<evidence type="ECO:0000313" key="2">
    <source>
        <dbReference type="EMBL" id="KAG5276493.1"/>
    </source>
</evidence>